<dbReference type="HOGENOM" id="CLU_021542_0_2_1"/>
<dbReference type="SMART" id="SM00225">
    <property type="entry name" value="BTB"/>
    <property type="match status" value="1"/>
</dbReference>
<dbReference type="GO" id="GO:0005737">
    <property type="term" value="C:cytoplasm"/>
    <property type="evidence" value="ECO:0007669"/>
    <property type="project" value="TreeGrafter"/>
</dbReference>
<keyword evidence="4" id="KW-1185">Reference proteome</keyword>
<dbReference type="EMBL" id="JEMT01017295">
    <property type="protein sequence ID" value="EXX68407.1"/>
    <property type="molecule type" value="Genomic_DNA"/>
</dbReference>
<feature type="domain" description="TLDc" evidence="2">
    <location>
        <begin position="300"/>
        <end position="466"/>
    </location>
</feature>
<evidence type="ECO:0000259" key="1">
    <source>
        <dbReference type="PROSITE" id="PS50097"/>
    </source>
</evidence>
<sequence length="469" mass="54798">MSNNKLLPKLLQNLTEILNDEEYYDITIEVGNDPYIKIFRAHMVILHYRSPYLRRILSINKKKNDGTLAHIKLPNISPEIFQIILRYIYGGNLSLKEYDNLDIIQILIAANELSLQELIPYLQSFLIENKANWMEQNFNLIYQTSFENDFFSELQKYCTDLMTKEPNKIFNSLNFSSIPEKLLITIIQNDNLQMSEIQVWEHVLKWGHAQHPELPSNVTSYSKDNFNTLKSTLQQFIPFIEFYNLTSKEFMDKVLPYKKILPKELYKDLLKSFLSLLEPNSKLNNNLNPHLTNLKAIDSKIITSQHVEMISKWIDRLEITDELTFSYEYKLLFRGSRDGLTLHKFHEICDGIPRTVTIIKVKDSNEILGGYNPIIWESSYVWGVTKNTSFIFSFNNDRIEDHVLSRVMNKNCAIRNGSAYGPSFGNGDLIVWDFGSSHCKKRSYEKPIRKTKNNFAIEECEVFQILVGQ</sequence>
<dbReference type="InterPro" id="IPR000210">
    <property type="entry name" value="BTB/POZ_dom"/>
</dbReference>
<dbReference type="PROSITE" id="PS50097">
    <property type="entry name" value="BTB"/>
    <property type="match status" value="1"/>
</dbReference>
<gene>
    <name evidence="3" type="ORF">RirG_105470</name>
</gene>
<comment type="caution">
    <text evidence="3">The sequence shown here is derived from an EMBL/GenBank/DDBJ whole genome shotgun (WGS) entry which is preliminary data.</text>
</comment>
<evidence type="ECO:0000313" key="4">
    <source>
        <dbReference type="Proteomes" id="UP000022910"/>
    </source>
</evidence>
<dbReference type="CDD" id="cd18186">
    <property type="entry name" value="BTB_POZ_ZBTB_KLHL-like"/>
    <property type="match status" value="1"/>
</dbReference>
<accession>A0A015JFV8</accession>
<dbReference type="InterPro" id="IPR052407">
    <property type="entry name" value="BTB_POZ_domain_cont_9"/>
</dbReference>
<organism evidence="3 4">
    <name type="scientific">Rhizophagus irregularis (strain DAOM 197198w)</name>
    <name type="common">Glomus intraradices</name>
    <dbReference type="NCBI Taxonomy" id="1432141"/>
    <lineage>
        <taxon>Eukaryota</taxon>
        <taxon>Fungi</taxon>
        <taxon>Fungi incertae sedis</taxon>
        <taxon>Mucoromycota</taxon>
        <taxon>Glomeromycotina</taxon>
        <taxon>Glomeromycetes</taxon>
        <taxon>Glomerales</taxon>
        <taxon>Glomeraceae</taxon>
        <taxon>Rhizophagus</taxon>
    </lineage>
</organism>
<evidence type="ECO:0008006" key="5">
    <source>
        <dbReference type="Google" id="ProtNLM"/>
    </source>
</evidence>
<reference evidence="3 4" key="1">
    <citation type="submission" date="2014-02" db="EMBL/GenBank/DDBJ databases">
        <title>Single nucleus genome sequencing reveals high similarity among nuclei of an endomycorrhizal fungus.</title>
        <authorList>
            <person name="Lin K."/>
            <person name="Geurts R."/>
            <person name="Zhang Z."/>
            <person name="Limpens E."/>
            <person name="Saunders D.G."/>
            <person name="Mu D."/>
            <person name="Pang E."/>
            <person name="Cao H."/>
            <person name="Cha H."/>
            <person name="Lin T."/>
            <person name="Zhou Q."/>
            <person name="Shang Y."/>
            <person name="Li Y."/>
            <person name="Ivanov S."/>
            <person name="Sharma T."/>
            <person name="Velzen R.V."/>
            <person name="Ruijter N.D."/>
            <person name="Aanen D.K."/>
            <person name="Win J."/>
            <person name="Kamoun S."/>
            <person name="Bisseling T."/>
            <person name="Huang S."/>
        </authorList>
    </citation>
    <scope>NUCLEOTIDE SEQUENCE [LARGE SCALE GENOMIC DNA]</scope>
    <source>
        <strain evidence="4">DAOM197198w</strain>
    </source>
</reference>
<dbReference type="Gene3D" id="3.30.710.10">
    <property type="entry name" value="Potassium Channel Kv1.1, Chain A"/>
    <property type="match status" value="1"/>
</dbReference>
<dbReference type="InterPro" id="IPR011333">
    <property type="entry name" value="SKP1/BTB/POZ_sf"/>
</dbReference>
<name>A0A015JFV8_RHIIW</name>
<evidence type="ECO:0000259" key="2">
    <source>
        <dbReference type="PROSITE" id="PS51886"/>
    </source>
</evidence>
<dbReference type="PROSITE" id="PS51886">
    <property type="entry name" value="TLDC"/>
    <property type="match status" value="1"/>
</dbReference>
<dbReference type="AlphaFoldDB" id="A0A015JFV8"/>
<dbReference type="Pfam" id="PF07707">
    <property type="entry name" value="BACK"/>
    <property type="match status" value="1"/>
</dbReference>
<dbReference type="PANTHER" id="PTHR46306:SF1">
    <property type="entry name" value="BTB_POZ DOMAIN-CONTAINING PROTEIN 9"/>
    <property type="match status" value="1"/>
</dbReference>
<feature type="domain" description="BTB" evidence="1">
    <location>
        <begin position="24"/>
        <end position="97"/>
    </location>
</feature>
<evidence type="ECO:0000313" key="3">
    <source>
        <dbReference type="EMBL" id="EXX68407.1"/>
    </source>
</evidence>
<dbReference type="InterPro" id="IPR011705">
    <property type="entry name" value="BACK"/>
</dbReference>
<dbReference type="PANTHER" id="PTHR46306">
    <property type="entry name" value="BTB/POZ DOMAIN-CONTAINING PROTEIN 9"/>
    <property type="match status" value="1"/>
</dbReference>
<dbReference type="Pfam" id="PF00651">
    <property type="entry name" value="BTB"/>
    <property type="match status" value="1"/>
</dbReference>
<dbReference type="InterPro" id="IPR006571">
    <property type="entry name" value="TLDc_dom"/>
</dbReference>
<dbReference type="Gene3D" id="1.25.40.420">
    <property type="match status" value="1"/>
</dbReference>
<proteinExistence type="predicted"/>
<dbReference type="Pfam" id="PF07534">
    <property type="entry name" value="TLD"/>
    <property type="match status" value="1"/>
</dbReference>
<dbReference type="Proteomes" id="UP000022910">
    <property type="component" value="Unassembled WGS sequence"/>
</dbReference>
<protein>
    <recommendedName>
        <fullName evidence="5">Kelch-like protein 17</fullName>
    </recommendedName>
</protein>
<dbReference type="SUPFAM" id="SSF54695">
    <property type="entry name" value="POZ domain"/>
    <property type="match status" value="1"/>
</dbReference>